<keyword evidence="2" id="KW-0519">Myristate</keyword>
<dbReference type="InterPro" id="IPR045845">
    <property type="entry name" value="BSK"/>
</dbReference>
<evidence type="ECO:0000256" key="2">
    <source>
        <dbReference type="RuleBase" id="RU369005"/>
    </source>
</evidence>
<dbReference type="GO" id="GO:0012505">
    <property type="term" value="C:endomembrane system"/>
    <property type="evidence" value="ECO:0007669"/>
    <property type="project" value="UniProtKB-SubCell"/>
</dbReference>
<proteinExistence type="inferred from homology"/>
<comment type="function">
    <text evidence="2">Serine/threonine kinase that acts as positive regulator of brassinosteroid (BR) signaling downstream of the receptor kinase BRI1.</text>
</comment>
<dbReference type="EMBL" id="JAAMPC010000001">
    <property type="protein sequence ID" value="KAG2330177.1"/>
    <property type="molecule type" value="Genomic_DNA"/>
</dbReference>
<dbReference type="GO" id="GO:0106310">
    <property type="term" value="F:protein serine kinase activity"/>
    <property type="evidence" value="ECO:0007669"/>
    <property type="project" value="UniProtKB-UniRule"/>
</dbReference>
<dbReference type="GO" id="GO:0005524">
    <property type="term" value="F:ATP binding"/>
    <property type="evidence" value="ECO:0007669"/>
    <property type="project" value="UniProtKB-UniRule"/>
</dbReference>
<comment type="catalytic activity">
    <reaction evidence="2">
        <text>L-threonyl-[protein] + ATP = O-phospho-L-threonyl-[protein] + ADP + H(+)</text>
        <dbReference type="Rhea" id="RHEA:46608"/>
        <dbReference type="Rhea" id="RHEA-COMP:11060"/>
        <dbReference type="Rhea" id="RHEA-COMP:11605"/>
        <dbReference type="ChEBI" id="CHEBI:15378"/>
        <dbReference type="ChEBI" id="CHEBI:30013"/>
        <dbReference type="ChEBI" id="CHEBI:30616"/>
        <dbReference type="ChEBI" id="CHEBI:61977"/>
        <dbReference type="ChEBI" id="CHEBI:456216"/>
        <dbReference type="EC" id="2.7.11.1"/>
    </reaction>
</comment>
<dbReference type="EC" id="2.7.11.1" evidence="2"/>
<dbReference type="GO" id="GO:0004674">
    <property type="term" value="F:protein serine/threonine kinase activity"/>
    <property type="evidence" value="ECO:0007669"/>
    <property type="project" value="UniProtKB-UniRule"/>
</dbReference>
<keyword evidence="2" id="KW-0418">Kinase</keyword>
<protein>
    <recommendedName>
        <fullName evidence="2">Serine/threonine-protein kinase BSK</fullName>
        <ecNumber evidence="2">2.7.11.1</ecNumber>
    </recommendedName>
    <alternativeName>
        <fullName evidence="2">Brassinosteroid-signaling kinase</fullName>
    </alternativeName>
</protein>
<dbReference type="PANTHER" id="PTHR45863:SF22">
    <property type="entry name" value="SERINE_THREONINE-PROTEIN KINASE BSK1"/>
    <property type="match status" value="1"/>
</dbReference>
<dbReference type="PROSITE" id="PS51257">
    <property type="entry name" value="PROKAR_LIPOPROTEIN"/>
    <property type="match status" value="1"/>
</dbReference>
<evidence type="ECO:0000313" key="3">
    <source>
        <dbReference type="EMBL" id="KAG2330177.1"/>
    </source>
</evidence>
<accession>A0A8X8BDU7</accession>
<comment type="similarity">
    <text evidence="1 2">Belongs to the protein kinase superfamily. Ser/Thr protein kinase family.</text>
</comment>
<comment type="subcellular location">
    <subcellularLocation>
        <location evidence="2">Cell membrane</location>
        <topology evidence="2">Lipid-anchor</topology>
    </subcellularLocation>
</comment>
<evidence type="ECO:0000313" key="4">
    <source>
        <dbReference type="Proteomes" id="UP000886595"/>
    </source>
</evidence>
<comment type="subunit">
    <text evidence="2">Interacts with BRI1.</text>
</comment>
<dbReference type="Proteomes" id="UP000886595">
    <property type="component" value="Unassembled WGS sequence"/>
</dbReference>
<dbReference type="InterPro" id="IPR011009">
    <property type="entry name" value="Kinase-like_dom_sf"/>
</dbReference>
<dbReference type="SUPFAM" id="SSF56112">
    <property type="entry name" value="Protein kinase-like (PK-like)"/>
    <property type="match status" value="1"/>
</dbReference>
<dbReference type="OrthoDB" id="1098287at2759"/>
<keyword evidence="2" id="KW-0723">Serine/threonine-protein kinase</keyword>
<dbReference type="GO" id="GO:0009742">
    <property type="term" value="P:brassinosteroid mediated signaling pathway"/>
    <property type="evidence" value="ECO:0007669"/>
    <property type="project" value="UniProtKB-UniRule"/>
</dbReference>
<keyword evidence="2" id="KW-0449">Lipoprotein</keyword>
<dbReference type="PANTHER" id="PTHR45863">
    <property type="entry name" value="SERINE/THREONINE-PROTEIN KINASE BSK5"/>
    <property type="match status" value="1"/>
</dbReference>
<keyword evidence="2" id="KW-0808">Transferase</keyword>
<organism evidence="3 4">
    <name type="scientific">Brassica carinata</name>
    <name type="common">Ethiopian mustard</name>
    <name type="synonym">Abyssinian cabbage</name>
    <dbReference type="NCBI Taxonomy" id="52824"/>
    <lineage>
        <taxon>Eukaryota</taxon>
        <taxon>Viridiplantae</taxon>
        <taxon>Streptophyta</taxon>
        <taxon>Embryophyta</taxon>
        <taxon>Tracheophyta</taxon>
        <taxon>Spermatophyta</taxon>
        <taxon>Magnoliopsida</taxon>
        <taxon>eudicotyledons</taxon>
        <taxon>Gunneridae</taxon>
        <taxon>Pentapetalae</taxon>
        <taxon>rosids</taxon>
        <taxon>malvids</taxon>
        <taxon>Brassicales</taxon>
        <taxon>Brassicaceae</taxon>
        <taxon>Brassiceae</taxon>
        <taxon>Brassica</taxon>
    </lineage>
</organism>
<keyword evidence="2" id="KW-0067">ATP-binding</keyword>
<dbReference type="Gene3D" id="3.30.200.20">
    <property type="entry name" value="Phosphorylase Kinase, domain 1"/>
    <property type="match status" value="1"/>
</dbReference>
<comment type="caution">
    <text evidence="3">The sequence shown here is derived from an EMBL/GenBank/DDBJ whole genome shotgun (WGS) entry which is preliminary data.</text>
</comment>
<gene>
    <name evidence="3" type="ORF">Bca52824_001357</name>
</gene>
<keyword evidence="4" id="KW-1185">Reference proteome</keyword>
<keyword evidence="2" id="KW-0547">Nucleotide-binding</keyword>
<name>A0A8X8BDU7_BRACI</name>
<reference evidence="3 4" key="1">
    <citation type="submission" date="2020-02" db="EMBL/GenBank/DDBJ databases">
        <authorList>
            <person name="Ma Q."/>
            <person name="Huang Y."/>
            <person name="Song X."/>
            <person name="Pei D."/>
        </authorList>
    </citation>
    <scope>NUCLEOTIDE SEQUENCE [LARGE SCALE GENOMIC DNA]</scope>
    <source>
        <strain evidence="3">Sxm20200214</strain>
        <tissue evidence="3">Leaf</tissue>
    </source>
</reference>
<sequence>MAWLDPKQLEKEAWGFGKFRHNLLANLIGYSCDGYERLLVSEFMPNDTLAKDFFHCNTLYQFPLE</sequence>
<keyword evidence="2" id="KW-0472">Membrane</keyword>
<keyword evidence="2" id="KW-1003">Cell membrane</keyword>
<dbReference type="AlphaFoldDB" id="A0A8X8BDU7"/>
<dbReference type="GO" id="GO:0005886">
    <property type="term" value="C:plasma membrane"/>
    <property type="evidence" value="ECO:0007669"/>
    <property type="project" value="UniProtKB-SubCell"/>
</dbReference>
<keyword evidence="2" id="KW-1070">Brassinosteroid signaling pathway</keyword>
<comment type="catalytic activity">
    <reaction evidence="2">
        <text>L-seryl-[protein] + ATP = O-phospho-L-seryl-[protein] + ADP + H(+)</text>
        <dbReference type="Rhea" id="RHEA:17989"/>
        <dbReference type="Rhea" id="RHEA-COMP:9863"/>
        <dbReference type="Rhea" id="RHEA-COMP:11604"/>
        <dbReference type="ChEBI" id="CHEBI:15378"/>
        <dbReference type="ChEBI" id="CHEBI:29999"/>
        <dbReference type="ChEBI" id="CHEBI:30616"/>
        <dbReference type="ChEBI" id="CHEBI:83421"/>
        <dbReference type="ChEBI" id="CHEBI:456216"/>
        <dbReference type="EC" id="2.7.11.1"/>
    </reaction>
</comment>
<evidence type="ECO:0000256" key="1">
    <source>
        <dbReference type="ARBA" id="ARBA00008684"/>
    </source>
</evidence>